<dbReference type="Proteomes" id="UP000006643">
    <property type="component" value="Unassembled WGS sequence"/>
</dbReference>
<evidence type="ECO:0000256" key="2">
    <source>
        <dbReference type="SAM" id="MobiDB-lite"/>
    </source>
</evidence>
<feature type="region of interest" description="Disordered" evidence="2">
    <location>
        <begin position="18"/>
        <end position="52"/>
    </location>
</feature>
<proteinExistence type="predicted"/>
<dbReference type="AlphaFoldDB" id="D0NNM5"/>
<feature type="region of interest" description="Disordered" evidence="2">
    <location>
        <begin position="258"/>
        <end position="279"/>
    </location>
</feature>
<dbReference type="OrthoDB" id="126490at2759"/>
<feature type="compositionally biased region" description="Acidic residues" evidence="2">
    <location>
        <begin position="194"/>
        <end position="205"/>
    </location>
</feature>
<dbReference type="EMBL" id="DS028149">
    <property type="protein sequence ID" value="EEY62196.1"/>
    <property type="molecule type" value="Genomic_DNA"/>
</dbReference>
<evidence type="ECO:0000313" key="3">
    <source>
        <dbReference type="EMBL" id="EEY62196.1"/>
    </source>
</evidence>
<evidence type="ECO:0000313" key="4">
    <source>
        <dbReference type="Proteomes" id="UP000006643"/>
    </source>
</evidence>
<reference evidence="4" key="1">
    <citation type="journal article" date="2009" name="Nature">
        <title>Genome sequence and analysis of the Irish potato famine pathogen Phytophthora infestans.</title>
        <authorList>
            <consortium name="The Broad Institute Genome Sequencing Platform"/>
            <person name="Haas B.J."/>
            <person name="Kamoun S."/>
            <person name="Zody M.C."/>
            <person name="Jiang R.H."/>
            <person name="Handsaker R.E."/>
            <person name="Cano L.M."/>
            <person name="Grabherr M."/>
            <person name="Kodira C.D."/>
            <person name="Raffaele S."/>
            <person name="Torto-Alalibo T."/>
            <person name="Bozkurt T.O."/>
            <person name="Ah-Fong A.M."/>
            <person name="Alvarado L."/>
            <person name="Anderson V.L."/>
            <person name="Armstrong M.R."/>
            <person name="Avrova A."/>
            <person name="Baxter L."/>
            <person name="Beynon J."/>
            <person name="Boevink P.C."/>
            <person name="Bollmann S.R."/>
            <person name="Bos J.I."/>
            <person name="Bulone V."/>
            <person name="Cai G."/>
            <person name="Cakir C."/>
            <person name="Carrington J.C."/>
            <person name="Chawner M."/>
            <person name="Conti L."/>
            <person name="Costanzo S."/>
            <person name="Ewan R."/>
            <person name="Fahlgren N."/>
            <person name="Fischbach M.A."/>
            <person name="Fugelstad J."/>
            <person name="Gilroy E.M."/>
            <person name="Gnerre S."/>
            <person name="Green P.J."/>
            <person name="Grenville-Briggs L.J."/>
            <person name="Griffith J."/>
            <person name="Grunwald N.J."/>
            <person name="Horn K."/>
            <person name="Horner N.R."/>
            <person name="Hu C.H."/>
            <person name="Huitema E."/>
            <person name="Jeong D.H."/>
            <person name="Jones A.M."/>
            <person name="Jones J.D."/>
            <person name="Jones R.W."/>
            <person name="Karlsson E.K."/>
            <person name="Kunjeti S.G."/>
            <person name="Lamour K."/>
            <person name="Liu Z."/>
            <person name="Ma L."/>
            <person name="Maclean D."/>
            <person name="Chibucos M.C."/>
            <person name="McDonald H."/>
            <person name="McWalters J."/>
            <person name="Meijer H.J."/>
            <person name="Morgan W."/>
            <person name="Morris P.F."/>
            <person name="Munro C.A."/>
            <person name="O'Neill K."/>
            <person name="Ospina-Giraldo M."/>
            <person name="Pinzon A."/>
            <person name="Pritchard L."/>
            <person name="Ramsahoye B."/>
            <person name="Ren Q."/>
            <person name="Restrepo S."/>
            <person name="Roy S."/>
            <person name="Sadanandom A."/>
            <person name="Savidor A."/>
            <person name="Schornack S."/>
            <person name="Schwartz D.C."/>
            <person name="Schumann U.D."/>
            <person name="Schwessinger B."/>
            <person name="Seyer L."/>
            <person name="Sharpe T."/>
            <person name="Silvar C."/>
            <person name="Song J."/>
            <person name="Studholme D.J."/>
            <person name="Sykes S."/>
            <person name="Thines M."/>
            <person name="van de Vondervoort P.J."/>
            <person name="Phuntumart V."/>
            <person name="Wawra S."/>
            <person name="Weide R."/>
            <person name="Win J."/>
            <person name="Young C."/>
            <person name="Zhou S."/>
            <person name="Fry W."/>
            <person name="Meyers B.C."/>
            <person name="van West P."/>
            <person name="Ristaino J."/>
            <person name="Govers F."/>
            <person name="Birch P.R."/>
            <person name="Whisson S.C."/>
            <person name="Judelson H.S."/>
            <person name="Nusbaum C."/>
        </authorList>
    </citation>
    <scope>NUCLEOTIDE SEQUENCE [LARGE SCALE GENOMIC DNA]</scope>
    <source>
        <strain evidence="4">T30-4</strain>
    </source>
</reference>
<sequence>MDAASREIQWLKKIMKGLGDDQNSDCSRPTMQKTTEHSATQQTTASYRDDDDSELDRLMRRAVLLLRIKATNAQRDIVLFGEDGKASDESTDGEDRDEELDELLQRAALLLRQRLGRQSQRGVKAVAVTAEATLQQEVGDEELDRLLRRAMLLFNKLSTREQNAEIDAELDDVRLKMISVVKGSASPGSPGATDGEDYEEEEDDELDQLLRREMAELRHQSSSPVEEKVLMRSRISATIVEEPIVTDSRALSPVEITVKSEPQQSHDQRQPEAEQVEEEMRPELHCITPSNSVSERLQIVEASKQTHAGNDALLSTLRASNVELMEENASLKQQLQRQKADTRMVQLLQEQVQRLQQRELELMRALIGA</sequence>
<keyword evidence="1" id="KW-0175">Coiled coil</keyword>
<dbReference type="OMA" id="SKQTHAG"/>
<dbReference type="InParanoid" id="D0NNM5"/>
<feature type="coiled-coil region" evidence="1">
    <location>
        <begin position="314"/>
        <end position="365"/>
    </location>
</feature>
<keyword evidence="4" id="KW-1185">Reference proteome</keyword>
<dbReference type="KEGG" id="pif:PITG_14100"/>
<dbReference type="eggNOG" id="ENOG502RF77">
    <property type="taxonomic scope" value="Eukaryota"/>
</dbReference>
<dbReference type="VEuPathDB" id="FungiDB:PITG_14100"/>
<evidence type="ECO:0000256" key="1">
    <source>
        <dbReference type="SAM" id="Coils"/>
    </source>
</evidence>
<gene>
    <name evidence="3" type="ORF">PITG_14100</name>
</gene>
<protein>
    <submittedName>
        <fullName evidence="3">Uncharacterized protein</fullName>
    </submittedName>
</protein>
<feature type="compositionally biased region" description="Basic and acidic residues" evidence="2">
    <location>
        <begin position="264"/>
        <end position="279"/>
    </location>
</feature>
<dbReference type="RefSeq" id="XP_002899227.1">
    <property type="nucleotide sequence ID" value="XM_002899181.1"/>
</dbReference>
<dbReference type="HOGENOM" id="CLU_759663_0_0_1"/>
<organism evidence="3 4">
    <name type="scientific">Phytophthora infestans (strain T30-4)</name>
    <name type="common">Potato late blight agent</name>
    <dbReference type="NCBI Taxonomy" id="403677"/>
    <lineage>
        <taxon>Eukaryota</taxon>
        <taxon>Sar</taxon>
        <taxon>Stramenopiles</taxon>
        <taxon>Oomycota</taxon>
        <taxon>Peronosporomycetes</taxon>
        <taxon>Peronosporales</taxon>
        <taxon>Peronosporaceae</taxon>
        <taxon>Phytophthora</taxon>
    </lineage>
</organism>
<dbReference type="GeneID" id="9468314"/>
<feature type="region of interest" description="Disordered" evidence="2">
    <location>
        <begin position="181"/>
        <end position="205"/>
    </location>
</feature>
<accession>D0NNM5</accession>
<name>D0NNM5_PHYIT</name>
<feature type="compositionally biased region" description="Polar residues" evidence="2">
    <location>
        <begin position="24"/>
        <end position="46"/>
    </location>
</feature>